<dbReference type="AlphaFoldDB" id="A0A3D8S146"/>
<reference evidence="1 2" key="1">
    <citation type="journal article" date="2018" name="IMA Fungus">
        <title>IMA Genome-F 9: Draft genome sequence of Annulohypoxylon stygium, Aspergillus mulundensis, Berkeleyomyces basicola (syn. Thielaviopsis basicola), Ceratocystis smalleyi, two Cercospora beticola strains, Coleophoma cylindrospora, Fusarium fracticaudum, Phialophora cf. hyalina, and Morchella septimelata.</title>
        <authorList>
            <person name="Wingfield B.D."/>
            <person name="Bills G.F."/>
            <person name="Dong Y."/>
            <person name="Huang W."/>
            <person name="Nel W.J."/>
            <person name="Swalarsk-Parry B.S."/>
            <person name="Vaghefi N."/>
            <person name="Wilken P.M."/>
            <person name="An Z."/>
            <person name="de Beer Z.W."/>
            <person name="De Vos L."/>
            <person name="Chen L."/>
            <person name="Duong T.A."/>
            <person name="Gao Y."/>
            <person name="Hammerbacher A."/>
            <person name="Kikkert J.R."/>
            <person name="Li Y."/>
            <person name="Li H."/>
            <person name="Li K."/>
            <person name="Li Q."/>
            <person name="Liu X."/>
            <person name="Ma X."/>
            <person name="Naidoo K."/>
            <person name="Pethybridge S.J."/>
            <person name="Sun J."/>
            <person name="Steenkamp E.T."/>
            <person name="van der Nest M.A."/>
            <person name="van Wyk S."/>
            <person name="Wingfield M.J."/>
            <person name="Xiong C."/>
            <person name="Yue Q."/>
            <person name="Zhang X."/>
        </authorList>
    </citation>
    <scope>NUCLEOTIDE SEQUENCE [LARGE SCALE GENOMIC DNA]</scope>
    <source>
        <strain evidence="1 2">BP6252</strain>
    </source>
</reference>
<dbReference type="InterPro" id="IPR036291">
    <property type="entry name" value="NAD(P)-bd_dom_sf"/>
</dbReference>
<dbReference type="STRING" id="1849047.A0A3D8S146"/>
<dbReference type="OrthoDB" id="9975943at2759"/>
<accession>A0A3D8S146</accession>
<dbReference type="PANTHER" id="PTHR14097:SF8">
    <property type="entry name" value="NAD(P)-BINDING DOMAIN-CONTAINING PROTEIN"/>
    <property type="match status" value="1"/>
</dbReference>
<dbReference type="Gene3D" id="3.40.50.720">
    <property type="entry name" value="NAD(P)-binding Rossmann-like Domain"/>
    <property type="match status" value="1"/>
</dbReference>
<name>A0A3D8S146_9HELO</name>
<protein>
    <recommendedName>
        <fullName evidence="3">Nucleoside-diphosphate-sugar epimerase</fullName>
    </recommendedName>
</protein>
<keyword evidence="2" id="KW-1185">Reference proteome</keyword>
<dbReference type="PANTHER" id="PTHR14097">
    <property type="entry name" value="OXIDOREDUCTASE HTATIP2"/>
    <property type="match status" value="1"/>
</dbReference>
<gene>
    <name evidence="1" type="ORF">BP6252_04657</name>
</gene>
<proteinExistence type="predicted"/>
<sequence length="247" mass="26762">MHLILTGATGLIGSAVLHHMITTPAVSKVSILSRRPVPQADGHPKVHVYIHKDYTSYPPETLAQLKGAEGVVWAQGISMTQVSKDEYEKITYDYPLAFAKACATLNPTSEPFKFVYVSGEGATTSPGRLTQRFGVVKGRAEAALIALGKEYPNLKVYSARPCVIDYSQHPEIHEYVPKRSGLIRVAETVMLPVAKYVLPSKHSPTKELARVLTELAMGDGKDLTGAGISDEGRIASNLALRRIVSPA</sequence>
<evidence type="ECO:0000313" key="2">
    <source>
        <dbReference type="Proteomes" id="UP000256645"/>
    </source>
</evidence>
<comment type="caution">
    <text evidence="1">The sequence shown here is derived from an EMBL/GenBank/DDBJ whole genome shotgun (WGS) entry which is preliminary data.</text>
</comment>
<evidence type="ECO:0000313" key="1">
    <source>
        <dbReference type="EMBL" id="RDW80019.1"/>
    </source>
</evidence>
<dbReference type="Proteomes" id="UP000256645">
    <property type="component" value="Unassembled WGS sequence"/>
</dbReference>
<dbReference type="EMBL" id="PDLM01000004">
    <property type="protein sequence ID" value="RDW80019.1"/>
    <property type="molecule type" value="Genomic_DNA"/>
</dbReference>
<organism evidence="1 2">
    <name type="scientific">Coleophoma cylindrospora</name>
    <dbReference type="NCBI Taxonomy" id="1849047"/>
    <lineage>
        <taxon>Eukaryota</taxon>
        <taxon>Fungi</taxon>
        <taxon>Dikarya</taxon>
        <taxon>Ascomycota</taxon>
        <taxon>Pezizomycotina</taxon>
        <taxon>Leotiomycetes</taxon>
        <taxon>Helotiales</taxon>
        <taxon>Dermateaceae</taxon>
        <taxon>Coleophoma</taxon>
    </lineage>
</organism>
<dbReference type="SUPFAM" id="SSF51735">
    <property type="entry name" value="NAD(P)-binding Rossmann-fold domains"/>
    <property type="match status" value="1"/>
</dbReference>
<evidence type="ECO:0008006" key="3">
    <source>
        <dbReference type="Google" id="ProtNLM"/>
    </source>
</evidence>